<feature type="compositionally biased region" description="Polar residues" evidence="10">
    <location>
        <begin position="121"/>
        <end position="133"/>
    </location>
</feature>
<evidence type="ECO:0000256" key="1">
    <source>
        <dbReference type="ARBA" id="ARBA00004279"/>
    </source>
</evidence>
<dbReference type="GO" id="GO:0016020">
    <property type="term" value="C:membrane"/>
    <property type="evidence" value="ECO:0007669"/>
    <property type="project" value="InterPro"/>
</dbReference>
<evidence type="ECO:0000313" key="11">
    <source>
        <dbReference type="Ensembl" id="ENSLOCP00000009964.1"/>
    </source>
</evidence>
<sequence>TMDEAEKYQQRLQAIAEKRRIQEEQERARREMEEEKLRLQQMKRKSLRDQWLMEGPPLSPEVPSPRSPLWGLQAQQIEERIDKLQTESKRLAEEAANLDRAEGTPPQNDAGEAEREEGSKEGSQSLHSSQNPQKVDVEGEPKTNGSVSATEVSGDENPEPSPATRAQENAPAERPGGQVPQGTAEITDHTGQGAITLTFLGFTEASPEEDFEEAAGTVIRAERVIITDEGDELSMDSEEERLKVSNSKEQPQERPPTEEKVQTDSKVEKMQVPSSEVDLPVESKELPVEIQTAASQHPPITTPSSEAEPPHPPKSDMEPEKEGLDEGKTTDEKPALENHIDAAAQAAEPAEAQQAEQFQDIPLGGQAPATPAEIEPLVAASTAAHNSATPSAAVARAEDGKAEGPEAPQPKHKSCQCCTVM</sequence>
<evidence type="ECO:0000256" key="9">
    <source>
        <dbReference type="ARBA" id="ARBA00040857"/>
    </source>
</evidence>
<organism evidence="11 12">
    <name type="scientific">Lepisosteus oculatus</name>
    <name type="common">Spotted gar</name>
    <dbReference type="NCBI Taxonomy" id="7918"/>
    <lineage>
        <taxon>Eukaryota</taxon>
        <taxon>Metazoa</taxon>
        <taxon>Chordata</taxon>
        <taxon>Craniata</taxon>
        <taxon>Vertebrata</taxon>
        <taxon>Euteleostomi</taxon>
        <taxon>Actinopterygii</taxon>
        <taxon>Neopterygii</taxon>
        <taxon>Holostei</taxon>
        <taxon>Semionotiformes</taxon>
        <taxon>Lepisosteidae</taxon>
        <taxon>Lepisosteus</taxon>
    </lineage>
</organism>
<dbReference type="Pfam" id="PF03285">
    <property type="entry name" value="Paralemmin"/>
    <property type="match status" value="1"/>
</dbReference>
<keyword evidence="6" id="KW-0770">Synapse</keyword>
<keyword evidence="12" id="KW-1185">Reference proteome</keyword>
<dbReference type="EMBL" id="AHAT01007602">
    <property type="status" value="NOT_ANNOTATED_CDS"/>
    <property type="molecule type" value="Genomic_DNA"/>
</dbReference>
<dbReference type="InterPro" id="IPR004965">
    <property type="entry name" value="Paralemmin"/>
</dbReference>
<dbReference type="eggNOG" id="ENOG502S32R">
    <property type="taxonomic scope" value="Eukaryota"/>
</dbReference>
<evidence type="ECO:0000256" key="6">
    <source>
        <dbReference type="ARBA" id="ARBA00023018"/>
    </source>
</evidence>
<dbReference type="InParanoid" id="W5MNK5"/>
<dbReference type="Ensembl" id="ENSLOCT00000009976.1">
    <property type="protein sequence ID" value="ENSLOCP00000009964.1"/>
    <property type="gene ID" value="ENSLOCG00000008208.1"/>
</dbReference>
<keyword evidence="8" id="KW-0966">Cell projection</keyword>
<feature type="compositionally biased region" description="Polar residues" evidence="10">
    <location>
        <begin position="292"/>
        <end position="305"/>
    </location>
</feature>
<evidence type="ECO:0000256" key="7">
    <source>
        <dbReference type="ARBA" id="ARBA00023054"/>
    </source>
</evidence>
<dbReference type="GO" id="GO:0043197">
    <property type="term" value="C:dendritic spine"/>
    <property type="evidence" value="ECO:0007669"/>
    <property type="project" value="UniProtKB-SubCell"/>
</dbReference>
<feature type="compositionally biased region" description="Pro residues" evidence="10">
    <location>
        <begin position="57"/>
        <end position="66"/>
    </location>
</feature>
<dbReference type="EMBL" id="AHAT01007603">
    <property type="status" value="NOT_ANNOTATED_CDS"/>
    <property type="molecule type" value="Genomic_DNA"/>
</dbReference>
<evidence type="ECO:0000313" key="12">
    <source>
        <dbReference type="Proteomes" id="UP000018468"/>
    </source>
</evidence>
<reference evidence="12" key="1">
    <citation type="submission" date="2011-12" db="EMBL/GenBank/DDBJ databases">
        <title>The Draft Genome of Lepisosteus oculatus.</title>
        <authorList>
            <consortium name="The Broad Institute Genome Assembly &amp; Analysis Group"/>
            <consortium name="Computational R&amp;D Group"/>
            <consortium name="and Sequencing Platform"/>
            <person name="Di Palma F."/>
            <person name="Alfoldi J."/>
            <person name="Johnson J."/>
            <person name="Berlin A."/>
            <person name="Gnerre S."/>
            <person name="Jaffe D."/>
            <person name="MacCallum I."/>
            <person name="Young S."/>
            <person name="Walker B.J."/>
            <person name="Lander E.S."/>
            <person name="Lindblad-Toh K."/>
        </authorList>
    </citation>
    <scope>NUCLEOTIDE SEQUENCE [LARGE SCALE GENOMIC DNA]</scope>
</reference>
<dbReference type="Bgee" id="ENSLOCG00000008208">
    <property type="expression patterns" value="Expressed in zone of skin and 13 other cell types or tissues"/>
</dbReference>
<feature type="compositionally biased region" description="Basic and acidic residues" evidence="10">
    <location>
        <begin position="250"/>
        <end position="269"/>
    </location>
</feature>
<dbReference type="PANTHER" id="PTHR46881:SF1">
    <property type="entry name" value="PALMDELPHIN"/>
    <property type="match status" value="1"/>
</dbReference>
<name>W5MNK5_LEPOC</name>
<comment type="similarity">
    <text evidence="4">Belongs to the paralemmin family.</text>
</comment>
<evidence type="ECO:0000256" key="5">
    <source>
        <dbReference type="ARBA" id="ARBA00022490"/>
    </source>
</evidence>
<dbReference type="STRING" id="7918.ENSLOCP00000009964"/>
<evidence type="ECO:0000256" key="10">
    <source>
        <dbReference type="SAM" id="MobiDB-lite"/>
    </source>
</evidence>
<proteinExistence type="inferred from homology"/>
<evidence type="ECO:0000256" key="2">
    <source>
        <dbReference type="ARBA" id="ARBA00004496"/>
    </source>
</evidence>
<feature type="region of interest" description="Disordered" evidence="10">
    <location>
        <begin position="228"/>
        <end position="414"/>
    </location>
</feature>
<dbReference type="Proteomes" id="UP000018468">
    <property type="component" value="Linkage group LG6"/>
</dbReference>
<feature type="compositionally biased region" description="Basic and acidic residues" evidence="10">
    <location>
        <begin position="308"/>
        <end position="340"/>
    </location>
</feature>
<protein>
    <recommendedName>
        <fullName evidence="9">Palmdelphin</fullName>
    </recommendedName>
</protein>
<keyword evidence="7" id="KW-0175">Coiled coil</keyword>
<dbReference type="HOGENOM" id="CLU_636092_0_0_1"/>
<evidence type="ECO:0000256" key="4">
    <source>
        <dbReference type="ARBA" id="ARBA00005756"/>
    </source>
</evidence>
<feature type="compositionally biased region" description="Acidic residues" evidence="10">
    <location>
        <begin position="228"/>
        <end position="239"/>
    </location>
</feature>
<feature type="compositionally biased region" description="Low complexity" evidence="10">
    <location>
        <begin position="342"/>
        <end position="357"/>
    </location>
</feature>
<dbReference type="PANTHER" id="PTHR46881">
    <property type="entry name" value="PALMDELPHIN"/>
    <property type="match status" value="1"/>
</dbReference>
<feature type="region of interest" description="Disordered" evidence="10">
    <location>
        <begin position="24"/>
        <end position="192"/>
    </location>
</feature>
<evidence type="ECO:0000256" key="8">
    <source>
        <dbReference type="ARBA" id="ARBA00023273"/>
    </source>
</evidence>
<dbReference type="GO" id="GO:0005737">
    <property type="term" value="C:cytoplasm"/>
    <property type="evidence" value="ECO:0000318"/>
    <property type="project" value="GO_Central"/>
</dbReference>
<dbReference type="AlphaFoldDB" id="W5MNK5"/>
<feature type="compositionally biased region" description="Basic and acidic residues" evidence="10">
    <location>
        <begin position="77"/>
        <end position="102"/>
    </location>
</feature>
<keyword evidence="5" id="KW-0963">Cytoplasm</keyword>
<accession>W5MNK5</accession>
<reference evidence="11" key="3">
    <citation type="submission" date="2025-09" db="UniProtKB">
        <authorList>
            <consortium name="Ensembl"/>
        </authorList>
    </citation>
    <scope>IDENTIFICATION</scope>
</reference>
<comment type="subcellular location">
    <subcellularLocation>
        <location evidence="1">Cell projection</location>
        <location evidence="1">Dendrite</location>
    </subcellularLocation>
    <subcellularLocation>
        <location evidence="3">Cell projection</location>
        <location evidence="3">Dendritic spine</location>
    </subcellularLocation>
    <subcellularLocation>
        <location evidence="2">Cytoplasm</location>
    </subcellularLocation>
</comment>
<feature type="compositionally biased region" description="Basic and acidic residues" evidence="10">
    <location>
        <begin position="24"/>
        <end position="38"/>
    </location>
</feature>
<dbReference type="GO" id="GO:0008360">
    <property type="term" value="P:regulation of cell shape"/>
    <property type="evidence" value="ECO:0007669"/>
    <property type="project" value="InterPro"/>
</dbReference>
<evidence type="ECO:0000256" key="3">
    <source>
        <dbReference type="ARBA" id="ARBA00004552"/>
    </source>
</evidence>
<reference evidence="11" key="2">
    <citation type="submission" date="2025-08" db="UniProtKB">
        <authorList>
            <consortium name="Ensembl"/>
        </authorList>
    </citation>
    <scope>IDENTIFICATION</scope>
</reference>
<dbReference type="GeneTree" id="ENSGT00990000204330"/>